<dbReference type="SMART" id="SM00564">
    <property type="entry name" value="PQQ"/>
    <property type="match status" value="2"/>
</dbReference>
<dbReference type="Gene3D" id="2.40.10.480">
    <property type="match status" value="1"/>
</dbReference>
<proteinExistence type="predicted"/>
<dbReference type="InterPro" id="IPR002372">
    <property type="entry name" value="PQQ_rpt_dom"/>
</dbReference>
<dbReference type="Pfam" id="PF13360">
    <property type="entry name" value="PQQ_2"/>
    <property type="match status" value="2"/>
</dbReference>
<gene>
    <name evidence="2" type="ORF">DM01DRAFT_1329790</name>
</gene>
<dbReference type="SUPFAM" id="SSF50998">
    <property type="entry name" value="Quinoprotein alcohol dehydrogenase-like"/>
    <property type="match status" value="1"/>
</dbReference>
<sequence length="268" mass="29614">MFSSNEKQALKENENTLEQNGRPFELRDALFCTTHGSIYAISKSDGSRFWQAKFPAHSFLALISIFVTDNAKVIVGCNGRTACLDAYTGQVKWVNHMAGTGIEETGVVCTMSGPLRPPPTPMADSSEDPPSYDGATAVEKPLTIGSTRGEIVAVDPETGDEMWRYNCPGGGYQITTVVVEPPRHGPNRWPFQVVYVGCNRWVYCLRASTGDLLWSNKICENMIGLGMMCMATPWSSRVSAELYTDFSSIPHSQDHELERRRHNINGLA</sequence>
<dbReference type="Proteomes" id="UP000242146">
    <property type="component" value="Unassembled WGS sequence"/>
</dbReference>
<keyword evidence="3" id="KW-1185">Reference proteome</keyword>
<dbReference type="InterPro" id="IPR011047">
    <property type="entry name" value="Quinoprotein_ADH-like_sf"/>
</dbReference>
<protein>
    <recommendedName>
        <fullName evidence="1">Pyrrolo-quinoline quinone repeat domain-containing protein</fullName>
    </recommendedName>
</protein>
<name>A0A1X2G2X0_9FUNG</name>
<dbReference type="Gene3D" id="2.130.10.10">
    <property type="entry name" value="YVTN repeat-like/Quinoprotein amine dehydrogenase"/>
    <property type="match status" value="1"/>
</dbReference>
<dbReference type="InterPro" id="IPR018391">
    <property type="entry name" value="PQQ_b-propeller_rpt"/>
</dbReference>
<dbReference type="PANTHER" id="PTHR34512:SF30">
    <property type="entry name" value="OUTER MEMBRANE PROTEIN ASSEMBLY FACTOR BAMB"/>
    <property type="match status" value="1"/>
</dbReference>
<comment type="caution">
    <text evidence="2">The sequence shown here is derived from an EMBL/GenBank/DDBJ whole genome shotgun (WGS) entry which is preliminary data.</text>
</comment>
<dbReference type="PANTHER" id="PTHR34512">
    <property type="entry name" value="CELL SURFACE PROTEIN"/>
    <property type="match status" value="1"/>
</dbReference>
<dbReference type="AlphaFoldDB" id="A0A1X2G2X0"/>
<evidence type="ECO:0000313" key="2">
    <source>
        <dbReference type="EMBL" id="ORX43192.1"/>
    </source>
</evidence>
<reference evidence="2 3" key="1">
    <citation type="submission" date="2016-07" db="EMBL/GenBank/DDBJ databases">
        <title>Pervasive Adenine N6-methylation of Active Genes in Fungi.</title>
        <authorList>
            <consortium name="DOE Joint Genome Institute"/>
            <person name="Mondo S.J."/>
            <person name="Dannebaum R.O."/>
            <person name="Kuo R.C."/>
            <person name="Labutti K."/>
            <person name="Haridas S."/>
            <person name="Kuo A."/>
            <person name="Salamov A."/>
            <person name="Ahrendt S.R."/>
            <person name="Lipzen A."/>
            <person name="Sullivan W."/>
            <person name="Andreopoulos W.B."/>
            <person name="Clum A."/>
            <person name="Lindquist E."/>
            <person name="Daum C."/>
            <person name="Ramamoorthy G.K."/>
            <person name="Gryganskyi A."/>
            <person name="Culley D."/>
            <person name="Magnuson J.K."/>
            <person name="James T.Y."/>
            <person name="O'Malley M.A."/>
            <person name="Stajich J.E."/>
            <person name="Spatafora J.W."/>
            <person name="Visel A."/>
            <person name="Grigoriev I.V."/>
        </authorList>
    </citation>
    <scope>NUCLEOTIDE SEQUENCE [LARGE SCALE GENOMIC DNA]</scope>
    <source>
        <strain evidence="2 3">NRRL 3301</strain>
    </source>
</reference>
<feature type="domain" description="Pyrrolo-quinoline quinone repeat" evidence="1">
    <location>
        <begin position="35"/>
        <end position="102"/>
    </location>
</feature>
<dbReference type="OrthoDB" id="408177at2759"/>
<accession>A0A1X2G2X0</accession>
<feature type="domain" description="Pyrrolo-quinoline quinone repeat" evidence="1">
    <location>
        <begin position="148"/>
        <end position="219"/>
    </location>
</feature>
<organism evidence="2 3">
    <name type="scientific">Hesseltinella vesiculosa</name>
    <dbReference type="NCBI Taxonomy" id="101127"/>
    <lineage>
        <taxon>Eukaryota</taxon>
        <taxon>Fungi</taxon>
        <taxon>Fungi incertae sedis</taxon>
        <taxon>Mucoromycota</taxon>
        <taxon>Mucoromycotina</taxon>
        <taxon>Mucoromycetes</taxon>
        <taxon>Mucorales</taxon>
        <taxon>Cunninghamellaceae</taxon>
        <taxon>Hesseltinella</taxon>
    </lineage>
</organism>
<evidence type="ECO:0000313" key="3">
    <source>
        <dbReference type="Proteomes" id="UP000242146"/>
    </source>
</evidence>
<evidence type="ECO:0000259" key="1">
    <source>
        <dbReference type="Pfam" id="PF13360"/>
    </source>
</evidence>
<dbReference type="InterPro" id="IPR015943">
    <property type="entry name" value="WD40/YVTN_repeat-like_dom_sf"/>
</dbReference>
<dbReference type="EMBL" id="MCGT01000057">
    <property type="protein sequence ID" value="ORX43192.1"/>
    <property type="molecule type" value="Genomic_DNA"/>
</dbReference>